<dbReference type="InterPro" id="IPR036390">
    <property type="entry name" value="WH_DNA-bd_sf"/>
</dbReference>
<dbReference type="GeneID" id="78334944"/>
<dbReference type="GO" id="GO:0051304">
    <property type="term" value="P:chromosome separation"/>
    <property type="evidence" value="ECO:0007669"/>
    <property type="project" value="InterPro"/>
</dbReference>
<evidence type="ECO:0000256" key="4">
    <source>
        <dbReference type="ARBA" id="ARBA00023306"/>
    </source>
</evidence>
<evidence type="ECO:0000313" key="7">
    <source>
        <dbReference type="Proteomes" id="UP000182379"/>
    </source>
</evidence>
<keyword evidence="4 5" id="KW-0131">Cell cycle</keyword>
<proteinExistence type="inferred from homology"/>
<dbReference type="OMA" id="PGHPKLY"/>
<dbReference type="PANTHER" id="PTHR34298:SF2">
    <property type="entry name" value="SEGREGATION AND CONDENSATION PROTEIN B"/>
    <property type="match status" value="1"/>
</dbReference>
<dbReference type="HAMAP" id="MF_01804">
    <property type="entry name" value="ScpB"/>
    <property type="match status" value="1"/>
</dbReference>
<organism evidence="6 7">
    <name type="scientific">Acidaminococcus fermentans</name>
    <dbReference type="NCBI Taxonomy" id="905"/>
    <lineage>
        <taxon>Bacteria</taxon>
        <taxon>Bacillati</taxon>
        <taxon>Bacillota</taxon>
        <taxon>Negativicutes</taxon>
        <taxon>Acidaminococcales</taxon>
        <taxon>Acidaminococcaceae</taxon>
        <taxon>Acidaminococcus</taxon>
    </lineage>
</organism>
<comment type="subcellular location">
    <subcellularLocation>
        <location evidence="5">Cytoplasm</location>
    </subcellularLocation>
    <text evidence="5">Associated with two foci at the outer edges of the nucleoid region in young cells, and at four foci within both cell halves in older cells.</text>
</comment>
<reference evidence="6 7" key="1">
    <citation type="submission" date="2016-10" db="EMBL/GenBank/DDBJ databases">
        <authorList>
            <person name="Varghese N."/>
            <person name="Submissions S."/>
        </authorList>
    </citation>
    <scope>NUCLEOTIDE SEQUENCE [LARGE SCALE GENOMIC DNA]</scope>
    <source>
        <strain evidence="6 7">WCC6</strain>
    </source>
</reference>
<dbReference type="Proteomes" id="UP000182379">
    <property type="component" value="Unassembled WGS sequence"/>
</dbReference>
<dbReference type="InterPro" id="IPR036388">
    <property type="entry name" value="WH-like_DNA-bd_sf"/>
</dbReference>
<dbReference type="GO" id="GO:0006260">
    <property type="term" value="P:DNA replication"/>
    <property type="evidence" value="ECO:0007669"/>
    <property type="project" value="UniProtKB-UniRule"/>
</dbReference>
<keyword evidence="2 5" id="KW-0132">Cell division</keyword>
<comment type="caution">
    <text evidence="6">The sequence shown here is derived from an EMBL/GenBank/DDBJ whole genome shotgun (WGS) entry which is preliminary data.</text>
</comment>
<dbReference type="GO" id="GO:0005737">
    <property type="term" value="C:cytoplasm"/>
    <property type="evidence" value="ECO:0007669"/>
    <property type="project" value="UniProtKB-SubCell"/>
</dbReference>
<evidence type="ECO:0000256" key="3">
    <source>
        <dbReference type="ARBA" id="ARBA00022829"/>
    </source>
</evidence>
<evidence type="ECO:0000256" key="5">
    <source>
        <dbReference type="HAMAP-Rule" id="MF_01804"/>
    </source>
</evidence>
<evidence type="ECO:0000256" key="1">
    <source>
        <dbReference type="ARBA" id="ARBA00022490"/>
    </source>
</evidence>
<gene>
    <name evidence="5" type="primary">scpB</name>
    <name evidence="6" type="ORF">SAMN05216495_11315</name>
</gene>
<comment type="similarity">
    <text evidence="5">Belongs to the ScpB family.</text>
</comment>
<evidence type="ECO:0000256" key="2">
    <source>
        <dbReference type="ARBA" id="ARBA00022618"/>
    </source>
</evidence>
<dbReference type="NCBIfam" id="TIGR00281">
    <property type="entry name" value="SMC-Scp complex subunit ScpB"/>
    <property type="match status" value="1"/>
</dbReference>
<keyword evidence="3 5" id="KW-0159">Chromosome partition</keyword>
<dbReference type="EMBL" id="FNOP01000013">
    <property type="protein sequence ID" value="SDX10446.1"/>
    <property type="molecule type" value="Genomic_DNA"/>
</dbReference>
<dbReference type="SUPFAM" id="SSF46785">
    <property type="entry name" value="Winged helix' DNA-binding domain"/>
    <property type="match status" value="2"/>
</dbReference>
<evidence type="ECO:0000313" key="6">
    <source>
        <dbReference type="EMBL" id="SDX10446.1"/>
    </source>
</evidence>
<dbReference type="Gene3D" id="1.10.10.10">
    <property type="entry name" value="Winged helix-like DNA-binding domain superfamily/Winged helix DNA-binding domain"/>
    <property type="match status" value="2"/>
</dbReference>
<name>A0A1H2YZA7_ACIFE</name>
<dbReference type="PANTHER" id="PTHR34298">
    <property type="entry name" value="SEGREGATION AND CONDENSATION PROTEIN B"/>
    <property type="match status" value="1"/>
</dbReference>
<keyword evidence="1 5" id="KW-0963">Cytoplasm</keyword>
<comment type="subunit">
    <text evidence="5">Homodimer. Homodimerization may be required to stabilize the binding of ScpA to the Smc head domains. Component of a cohesin-like complex composed of ScpA, ScpB and the Smc homodimer, in which ScpA and ScpB bind to the head domain of Smc. The presence of the three proteins is required for the association of the complex with DNA.</text>
</comment>
<dbReference type="PIRSF" id="PIRSF019345">
    <property type="entry name" value="ScpB"/>
    <property type="match status" value="1"/>
</dbReference>
<dbReference type="InterPro" id="IPR005234">
    <property type="entry name" value="ScpB_csome_segregation"/>
</dbReference>
<protein>
    <recommendedName>
        <fullName evidence="5">Segregation and condensation protein B</fullName>
    </recommendedName>
</protein>
<accession>A0A1H2YZA7</accession>
<dbReference type="Pfam" id="PF04079">
    <property type="entry name" value="SMC_ScpB"/>
    <property type="match status" value="1"/>
</dbReference>
<dbReference type="GO" id="GO:0051301">
    <property type="term" value="P:cell division"/>
    <property type="evidence" value="ECO:0007669"/>
    <property type="project" value="UniProtKB-KW"/>
</dbReference>
<dbReference type="RefSeq" id="WP_012938592.1">
    <property type="nucleotide sequence ID" value="NZ_CALAKB010000031.1"/>
</dbReference>
<comment type="function">
    <text evidence="5">Participates in chromosomal partition during cell division. May act via the formation of a condensin-like complex containing Smc and ScpA that pull DNA away from mid-cell into both cell halves.</text>
</comment>
<sequence>MKLTKTAEMEALLFASGDPLTLERAAGALFITQDEAARLLEELQQQYRQADRGIQLRKVAGGWQLVTKKEAAGLVRRLQEKQEVKLSNAAMETLAIVAFKQPVTKSEMEAIRGVKVDGVLSTLVELDLVGEVGRKEVIGRPILYGTTEEFLRVFGLDSLEDLPQLPDEVLEGRLEGPEPLFD</sequence>
<dbReference type="AlphaFoldDB" id="A0A1H2YZA7"/>